<organism evidence="2 3">
    <name type="scientific">Methylobacterium brachiatum</name>
    <dbReference type="NCBI Taxonomy" id="269660"/>
    <lineage>
        <taxon>Bacteria</taxon>
        <taxon>Pseudomonadati</taxon>
        <taxon>Pseudomonadota</taxon>
        <taxon>Alphaproteobacteria</taxon>
        <taxon>Hyphomicrobiales</taxon>
        <taxon>Methylobacteriaceae</taxon>
        <taxon>Methylobacterium</taxon>
    </lineage>
</organism>
<keyword evidence="2" id="KW-0238">DNA-binding</keyword>
<dbReference type="EMBL" id="JAUSWL010000012">
    <property type="protein sequence ID" value="MDQ0546087.1"/>
    <property type="molecule type" value="Genomic_DNA"/>
</dbReference>
<dbReference type="AlphaFoldDB" id="A0AAJ1WY37"/>
<sequence>MPSTAFRPLLNPRDAAKALSVSPSTLRRLVEMGRLPPPVRLSERRIAFRPEDLDALCDASRAPKR</sequence>
<dbReference type="Gene3D" id="1.10.1660.10">
    <property type="match status" value="1"/>
</dbReference>
<evidence type="ECO:0000259" key="1">
    <source>
        <dbReference type="Pfam" id="PF12728"/>
    </source>
</evidence>
<proteinExistence type="predicted"/>
<accession>A0AAJ1WY37</accession>
<dbReference type="SUPFAM" id="SSF46955">
    <property type="entry name" value="Putative DNA-binding domain"/>
    <property type="match status" value="1"/>
</dbReference>
<dbReference type="RefSeq" id="WP_307355617.1">
    <property type="nucleotide sequence ID" value="NZ_JAJALK010000013.1"/>
</dbReference>
<dbReference type="InterPro" id="IPR041657">
    <property type="entry name" value="HTH_17"/>
</dbReference>
<evidence type="ECO:0000313" key="2">
    <source>
        <dbReference type="EMBL" id="MDQ0546087.1"/>
    </source>
</evidence>
<feature type="domain" description="Helix-turn-helix" evidence="1">
    <location>
        <begin position="9"/>
        <end position="56"/>
    </location>
</feature>
<dbReference type="InterPro" id="IPR009061">
    <property type="entry name" value="DNA-bd_dom_put_sf"/>
</dbReference>
<protein>
    <submittedName>
        <fullName evidence="2">DNA-binding transcriptional regulator AlpA</fullName>
    </submittedName>
</protein>
<gene>
    <name evidence="2" type="ORF">QO001_005036</name>
</gene>
<reference evidence="2" key="1">
    <citation type="submission" date="2023-07" db="EMBL/GenBank/DDBJ databases">
        <title>Genomic Encyclopedia of Type Strains, Phase IV (KMG-IV): sequencing the most valuable type-strain genomes for metagenomic binning, comparative biology and taxonomic classification.</title>
        <authorList>
            <person name="Goeker M."/>
        </authorList>
    </citation>
    <scope>NUCLEOTIDE SEQUENCE</scope>
    <source>
        <strain evidence="2">DSM 19569</strain>
    </source>
</reference>
<dbReference type="Proteomes" id="UP001223420">
    <property type="component" value="Unassembled WGS sequence"/>
</dbReference>
<dbReference type="Pfam" id="PF12728">
    <property type="entry name" value="HTH_17"/>
    <property type="match status" value="1"/>
</dbReference>
<name>A0AAJ1WY37_9HYPH</name>
<dbReference type="GO" id="GO:0003677">
    <property type="term" value="F:DNA binding"/>
    <property type="evidence" value="ECO:0007669"/>
    <property type="project" value="UniProtKB-KW"/>
</dbReference>
<evidence type="ECO:0000313" key="3">
    <source>
        <dbReference type="Proteomes" id="UP001223420"/>
    </source>
</evidence>
<comment type="caution">
    <text evidence="2">The sequence shown here is derived from an EMBL/GenBank/DDBJ whole genome shotgun (WGS) entry which is preliminary data.</text>
</comment>